<keyword evidence="4" id="KW-1185">Reference proteome</keyword>
<dbReference type="EMBL" id="BAABHO010000002">
    <property type="protein sequence ID" value="GAA4773996.1"/>
    <property type="molecule type" value="Genomic_DNA"/>
</dbReference>
<feature type="domain" description="YdbS-like PH" evidence="2">
    <location>
        <begin position="77"/>
        <end position="146"/>
    </location>
</feature>
<evidence type="ECO:0000259" key="2">
    <source>
        <dbReference type="Pfam" id="PF03703"/>
    </source>
</evidence>
<accession>A0ABP9A4K4</accession>
<evidence type="ECO:0000313" key="4">
    <source>
        <dbReference type="Proteomes" id="UP001500928"/>
    </source>
</evidence>
<organism evidence="3 4">
    <name type="scientific">Actinomycetospora chlora</name>
    <dbReference type="NCBI Taxonomy" id="663608"/>
    <lineage>
        <taxon>Bacteria</taxon>
        <taxon>Bacillati</taxon>
        <taxon>Actinomycetota</taxon>
        <taxon>Actinomycetes</taxon>
        <taxon>Pseudonocardiales</taxon>
        <taxon>Pseudonocardiaceae</taxon>
        <taxon>Actinomycetospora</taxon>
    </lineage>
</organism>
<protein>
    <submittedName>
        <fullName evidence="3">PH domain-containing protein</fullName>
    </submittedName>
</protein>
<name>A0ABP9A4K4_9PSEU</name>
<proteinExistence type="predicted"/>
<gene>
    <name evidence="3" type="ORF">GCM10023200_03100</name>
</gene>
<feature type="transmembrane region" description="Helical" evidence="1">
    <location>
        <begin position="53"/>
        <end position="74"/>
    </location>
</feature>
<dbReference type="Proteomes" id="UP001500928">
    <property type="component" value="Unassembled WGS sequence"/>
</dbReference>
<sequence>MLDEYILPTERRVIRARLHPVAIVHKVLLAVVLFVLLALGATLLPGNALLDNVLWYGSLAVLLTASIQTGEWWVEKVVVTDKRVMRMRGLLTHHVDMMPLTKVTDLTFQRTLLGRLLGYGSLHIESAGQVQGLELLSFLPEPEEVYGAISELVFGGKRQTRTYLSRGPRTGARSRRR</sequence>
<keyword evidence="1" id="KW-1133">Transmembrane helix</keyword>
<dbReference type="PANTHER" id="PTHR37938">
    <property type="entry name" value="BLL0215 PROTEIN"/>
    <property type="match status" value="1"/>
</dbReference>
<reference evidence="4" key="1">
    <citation type="journal article" date="2019" name="Int. J. Syst. Evol. Microbiol.">
        <title>The Global Catalogue of Microorganisms (GCM) 10K type strain sequencing project: providing services to taxonomists for standard genome sequencing and annotation.</title>
        <authorList>
            <consortium name="The Broad Institute Genomics Platform"/>
            <consortium name="The Broad Institute Genome Sequencing Center for Infectious Disease"/>
            <person name="Wu L."/>
            <person name="Ma J."/>
        </authorList>
    </citation>
    <scope>NUCLEOTIDE SEQUENCE [LARGE SCALE GENOMIC DNA]</scope>
    <source>
        <strain evidence="4">JCM 17979</strain>
    </source>
</reference>
<keyword evidence="1" id="KW-0472">Membrane</keyword>
<dbReference type="InterPro" id="IPR005182">
    <property type="entry name" value="YdbS-like_PH"/>
</dbReference>
<dbReference type="RefSeq" id="WP_345410578.1">
    <property type="nucleotide sequence ID" value="NZ_BAABHO010000002.1"/>
</dbReference>
<dbReference type="PANTHER" id="PTHR37938:SF1">
    <property type="entry name" value="BLL0215 PROTEIN"/>
    <property type="match status" value="1"/>
</dbReference>
<evidence type="ECO:0000313" key="3">
    <source>
        <dbReference type="EMBL" id="GAA4773996.1"/>
    </source>
</evidence>
<dbReference type="Pfam" id="PF03703">
    <property type="entry name" value="bPH_2"/>
    <property type="match status" value="1"/>
</dbReference>
<feature type="transmembrane region" description="Helical" evidence="1">
    <location>
        <begin position="21"/>
        <end position="41"/>
    </location>
</feature>
<comment type="caution">
    <text evidence="3">The sequence shown here is derived from an EMBL/GenBank/DDBJ whole genome shotgun (WGS) entry which is preliminary data.</text>
</comment>
<keyword evidence="1" id="KW-0812">Transmembrane</keyword>
<evidence type="ECO:0000256" key="1">
    <source>
        <dbReference type="SAM" id="Phobius"/>
    </source>
</evidence>